<keyword evidence="2" id="KW-1003">Cell membrane</keyword>
<organism evidence="7 8">
    <name type="scientific">Umbra pygmaea</name>
    <name type="common">Eastern mudminnow</name>
    <dbReference type="NCBI Taxonomy" id="75934"/>
    <lineage>
        <taxon>Eukaryota</taxon>
        <taxon>Metazoa</taxon>
        <taxon>Chordata</taxon>
        <taxon>Craniata</taxon>
        <taxon>Vertebrata</taxon>
        <taxon>Euteleostomi</taxon>
        <taxon>Actinopterygii</taxon>
        <taxon>Neopterygii</taxon>
        <taxon>Teleostei</taxon>
        <taxon>Protacanthopterygii</taxon>
        <taxon>Esociformes</taxon>
        <taxon>Umbridae</taxon>
        <taxon>Umbra</taxon>
    </lineage>
</organism>
<protein>
    <recommendedName>
        <fullName evidence="9">T-cell surface glycoprotein CD3 epsilon chain</fullName>
    </recommendedName>
</protein>
<reference evidence="7 8" key="1">
    <citation type="submission" date="2024-06" db="EMBL/GenBank/DDBJ databases">
        <authorList>
            <person name="Pan Q."/>
            <person name="Wen M."/>
            <person name="Jouanno E."/>
            <person name="Zahm M."/>
            <person name="Klopp C."/>
            <person name="Cabau C."/>
            <person name="Louis A."/>
            <person name="Berthelot C."/>
            <person name="Parey E."/>
            <person name="Roest Crollius H."/>
            <person name="Montfort J."/>
            <person name="Robinson-Rechavi M."/>
            <person name="Bouchez O."/>
            <person name="Lampietro C."/>
            <person name="Lopez Roques C."/>
            <person name="Donnadieu C."/>
            <person name="Postlethwait J."/>
            <person name="Bobe J."/>
            <person name="Verreycken H."/>
            <person name="Guiguen Y."/>
        </authorList>
    </citation>
    <scope>NUCLEOTIDE SEQUENCE [LARGE SCALE GENOMIC DNA]</scope>
    <source>
        <strain evidence="7">Up_M1</strain>
        <tissue evidence="7">Testis</tissue>
    </source>
</reference>
<evidence type="ECO:0008006" key="9">
    <source>
        <dbReference type="Google" id="ProtNLM"/>
    </source>
</evidence>
<evidence type="ECO:0000256" key="4">
    <source>
        <dbReference type="SAM" id="MobiDB-lite"/>
    </source>
</evidence>
<keyword evidence="5" id="KW-0472">Membrane</keyword>
<accession>A0ABD0WLM3</accession>
<feature type="chain" id="PRO_5044868515" description="T-cell surface glycoprotein CD3 epsilon chain" evidence="6">
    <location>
        <begin position="23"/>
        <end position="175"/>
    </location>
</feature>
<feature type="compositionally biased region" description="Polar residues" evidence="4">
    <location>
        <begin position="161"/>
        <end position="175"/>
    </location>
</feature>
<feature type="transmembrane region" description="Helical" evidence="5">
    <location>
        <begin position="101"/>
        <end position="122"/>
    </location>
</feature>
<evidence type="ECO:0000313" key="7">
    <source>
        <dbReference type="EMBL" id="KAL0972753.1"/>
    </source>
</evidence>
<dbReference type="InterPro" id="IPR013783">
    <property type="entry name" value="Ig-like_fold"/>
</dbReference>
<dbReference type="AlphaFoldDB" id="A0ABD0WLM3"/>
<dbReference type="PANTHER" id="PTHR10570">
    <property type="entry name" value="T-CELL SURFACE GLYCOPROTEIN CD3 GAMMA CHAIN / DELTA CHAIN"/>
    <property type="match status" value="1"/>
</dbReference>
<evidence type="ECO:0000256" key="2">
    <source>
        <dbReference type="ARBA" id="ARBA00022475"/>
    </source>
</evidence>
<dbReference type="InterPro" id="IPR015484">
    <property type="entry name" value="CD3_esu/gsu/dsu"/>
</dbReference>
<dbReference type="Gene3D" id="2.60.40.10">
    <property type="entry name" value="Immunoglobulins"/>
    <property type="match status" value="1"/>
</dbReference>
<evidence type="ECO:0000256" key="5">
    <source>
        <dbReference type="SAM" id="Phobius"/>
    </source>
</evidence>
<dbReference type="Pfam" id="PF16681">
    <property type="entry name" value="Ig_5"/>
    <property type="match status" value="1"/>
</dbReference>
<keyword evidence="5" id="KW-1133">Transmembrane helix</keyword>
<proteinExistence type="predicted"/>
<dbReference type="PANTHER" id="PTHR10570:SF9">
    <property type="entry name" value="T-CELL SURFACE GLYCOPROTEIN CD3 EPSILON CHAIN"/>
    <property type="match status" value="1"/>
</dbReference>
<comment type="caution">
    <text evidence="7">The sequence shown here is derived from an EMBL/GenBank/DDBJ whole genome shotgun (WGS) entry which is preliminary data.</text>
</comment>
<evidence type="ECO:0000256" key="3">
    <source>
        <dbReference type="ARBA" id="ARBA00022729"/>
    </source>
</evidence>
<keyword evidence="5" id="KW-0812">Transmembrane</keyword>
<sequence length="175" mass="19395">MSKVSINVRLVFLIMTVTAVEGKGDVTFWRDKVTLTCPEKGDWYKDGNMLMSDENELEINMNELSSKVMWDCKYESGSGIINYQFYIKGRGCKNCFEVETALVAGAIVGDLLLTAAVILIVYRWAHKKSGPAAPKKLTTRSRGPAPVVPDSDYEPLRLGSRGTNIYATASEETTE</sequence>
<evidence type="ECO:0000256" key="6">
    <source>
        <dbReference type="SAM" id="SignalP"/>
    </source>
</evidence>
<dbReference type="Proteomes" id="UP001557470">
    <property type="component" value="Unassembled WGS sequence"/>
</dbReference>
<comment type="subcellular location">
    <subcellularLocation>
        <location evidence="1">Cell membrane</location>
        <topology evidence="1">Single-pass type I membrane protein</topology>
    </subcellularLocation>
</comment>
<evidence type="ECO:0000256" key="1">
    <source>
        <dbReference type="ARBA" id="ARBA00004251"/>
    </source>
</evidence>
<evidence type="ECO:0000313" key="8">
    <source>
        <dbReference type="Proteomes" id="UP001557470"/>
    </source>
</evidence>
<dbReference type="GO" id="GO:0005886">
    <property type="term" value="C:plasma membrane"/>
    <property type="evidence" value="ECO:0007669"/>
    <property type="project" value="UniProtKB-SubCell"/>
</dbReference>
<dbReference type="EMBL" id="JAGEUA010000006">
    <property type="protein sequence ID" value="KAL0972753.1"/>
    <property type="molecule type" value="Genomic_DNA"/>
</dbReference>
<keyword evidence="8" id="KW-1185">Reference proteome</keyword>
<feature type="region of interest" description="Disordered" evidence="4">
    <location>
        <begin position="131"/>
        <end position="175"/>
    </location>
</feature>
<gene>
    <name evidence="7" type="ORF">UPYG_G00194360</name>
</gene>
<name>A0ABD0WLM3_UMBPY</name>
<feature type="signal peptide" evidence="6">
    <location>
        <begin position="1"/>
        <end position="22"/>
    </location>
</feature>
<keyword evidence="3 6" id="KW-0732">Signal</keyword>